<dbReference type="GO" id="GO:0006508">
    <property type="term" value="P:proteolysis"/>
    <property type="evidence" value="ECO:0007669"/>
    <property type="project" value="InterPro"/>
</dbReference>
<evidence type="ECO:0000256" key="1">
    <source>
        <dbReference type="ARBA" id="ARBA00010088"/>
    </source>
</evidence>
<dbReference type="Proteomes" id="UP000316030">
    <property type="component" value="Unassembled WGS sequence"/>
</dbReference>
<evidence type="ECO:0000313" key="4">
    <source>
        <dbReference type="EMBL" id="SMO50402.1"/>
    </source>
</evidence>
<evidence type="ECO:0000259" key="3">
    <source>
        <dbReference type="Pfam" id="PF00561"/>
    </source>
</evidence>
<dbReference type="AlphaFoldDB" id="A0A521BTB9"/>
<dbReference type="Pfam" id="PF00561">
    <property type="entry name" value="Abhydrolase_1"/>
    <property type="match status" value="1"/>
</dbReference>
<dbReference type="InterPro" id="IPR000073">
    <property type="entry name" value="AB_hydrolase_1"/>
</dbReference>
<proteinExistence type="inferred from homology"/>
<dbReference type="PRINTS" id="PR00793">
    <property type="entry name" value="PROAMNOPTASE"/>
</dbReference>
<dbReference type="RefSeq" id="WP_235891407.1">
    <property type="nucleotide sequence ID" value="NZ_FXTO01000004.1"/>
</dbReference>
<accession>A0A521BTB9</accession>
<name>A0A521BTB9_9RHOB</name>
<feature type="domain" description="AB hydrolase-1" evidence="3">
    <location>
        <begin position="61"/>
        <end position="298"/>
    </location>
</feature>
<dbReference type="InterPro" id="IPR002410">
    <property type="entry name" value="Peptidase_S33"/>
</dbReference>
<keyword evidence="5" id="KW-1185">Reference proteome</keyword>
<dbReference type="SUPFAM" id="SSF53474">
    <property type="entry name" value="alpha/beta-Hydrolases"/>
    <property type="match status" value="1"/>
</dbReference>
<dbReference type="InterPro" id="IPR029058">
    <property type="entry name" value="AB_hydrolase_fold"/>
</dbReference>
<gene>
    <name evidence="4" type="ORF">SAMN06265173_10481</name>
</gene>
<dbReference type="PANTHER" id="PTHR43433">
    <property type="entry name" value="HYDROLASE, ALPHA/BETA FOLD FAMILY PROTEIN"/>
    <property type="match status" value="1"/>
</dbReference>
<comment type="similarity">
    <text evidence="1">Belongs to the peptidase S33 family.</text>
</comment>
<sequence length="321" mass="34748">MSLLGMIGTSLGLFGLAHGLTHLRAERHERRAEAAFPPEGQFLTVQGHRIHAVVLGAGPDLVLIHGASGNTRDFTHDLAHQLAARYRVIVFDRPGLGYSDPVNRRGATIWQQAEILAEAAMQLGAQRPVVLGQSYGGAVALAWAVYCPANIAALVLLSAASQIWDGGLDRYYRTLSHPILGPLAAPYLTAFVPEARVTRELESIFTPQHPPKGYNHHIGAGLTLRRASLRANALQRANLKQEIRAQVPHYPQISVPVEILHGDADTIVGLHIHSEPLTRQIPNAHLTTLPGIGHTPQHNAKPQVMAAIDRATTRAGLQQPD</sequence>
<dbReference type="InterPro" id="IPR050471">
    <property type="entry name" value="AB_hydrolase"/>
</dbReference>
<keyword evidence="2" id="KW-0378">Hydrolase</keyword>
<evidence type="ECO:0000313" key="5">
    <source>
        <dbReference type="Proteomes" id="UP000316030"/>
    </source>
</evidence>
<protein>
    <submittedName>
        <fullName evidence="4">Pimeloyl-ACP methyl ester carboxylesterase</fullName>
    </submittedName>
</protein>
<dbReference type="EMBL" id="FXTO01000004">
    <property type="protein sequence ID" value="SMO50402.1"/>
    <property type="molecule type" value="Genomic_DNA"/>
</dbReference>
<dbReference type="PRINTS" id="PR00111">
    <property type="entry name" value="ABHYDROLASE"/>
</dbReference>
<evidence type="ECO:0000256" key="2">
    <source>
        <dbReference type="ARBA" id="ARBA00022801"/>
    </source>
</evidence>
<reference evidence="4 5" key="1">
    <citation type="submission" date="2017-05" db="EMBL/GenBank/DDBJ databases">
        <authorList>
            <person name="Varghese N."/>
            <person name="Submissions S."/>
        </authorList>
    </citation>
    <scope>NUCLEOTIDE SEQUENCE [LARGE SCALE GENOMIC DNA]</scope>
    <source>
        <strain evidence="4 5">DSM 29506</strain>
    </source>
</reference>
<organism evidence="4 5">
    <name type="scientific">Thalassovita litoralis</name>
    <dbReference type="NCBI Taxonomy" id="1010611"/>
    <lineage>
        <taxon>Bacteria</taxon>
        <taxon>Pseudomonadati</taxon>
        <taxon>Pseudomonadota</taxon>
        <taxon>Alphaproteobacteria</taxon>
        <taxon>Rhodobacterales</taxon>
        <taxon>Roseobacteraceae</taxon>
        <taxon>Thalassovita</taxon>
    </lineage>
</organism>
<dbReference type="Gene3D" id="3.40.50.1820">
    <property type="entry name" value="alpha/beta hydrolase"/>
    <property type="match status" value="1"/>
</dbReference>
<dbReference type="GO" id="GO:0008233">
    <property type="term" value="F:peptidase activity"/>
    <property type="evidence" value="ECO:0007669"/>
    <property type="project" value="InterPro"/>
</dbReference>
<dbReference type="PANTHER" id="PTHR43433:SF5">
    <property type="entry name" value="AB HYDROLASE-1 DOMAIN-CONTAINING PROTEIN"/>
    <property type="match status" value="1"/>
</dbReference>